<protein>
    <submittedName>
        <fullName evidence="1">Uncharacterized protein</fullName>
    </submittedName>
</protein>
<comment type="caution">
    <text evidence="1">The sequence shown here is derived from an EMBL/GenBank/DDBJ whole genome shotgun (WGS) entry which is preliminary data.</text>
</comment>
<dbReference type="RefSeq" id="WP_030040228.1">
    <property type="nucleotide sequence ID" value="NZ_KL575597.1"/>
</dbReference>
<dbReference type="PATRIC" id="fig|67356.5.peg.4914"/>
<accession>A0A0L8L5D2</accession>
<evidence type="ECO:0000313" key="2">
    <source>
        <dbReference type="Proteomes" id="UP000037251"/>
    </source>
</evidence>
<name>A0A0L8L5D2_9ACTN</name>
<reference evidence="2" key="1">
    <citation type="submission" date="2015-07" db="EMBL/GenBank/DDBJ databases">
        <authorList>
            <person name="Ju K.-S."/>
            <person name="Doroghazi J.R."/>
            <person name="Metcalf W.W."/>
        </authorList>
    </citation>
    <scope>NUCLEOTIDE SEQUENCE [LARGE SCALE GENOMIC DNA]</scope>
    <source>
        <strain evidence="2">NRRL 2290</strain>
    </source>
</reference>
<dbReference type="AlphaFoldDB" id="A0A0L8L5D2"/>
<keyword evidence="2" id="KW-1185">Reference proteome</keyword>
<proteinExistence type="predicted"/>
<dbReference type="STRING" id="67356.AQJ84_11020"/>
<dbReference type="EMBL" id="LGUS01000174">
    <property type="protein sequence ID" value="KOG33276.1"/>
    <property type="molecule type" value="Genomic_DNA"/>
</dbReference>
<organism evidence="1 2">
    <name type="scientific">Streptomyces resistomycificus</name>
    <dbReference type="NCBI Taxonomy" id="67356"/>
    <lineage>
        <taxon>Bacteria</taxon>
        <taxon>Bacillati</taxon>
        <taxon>Actinomycetota</taxon>
        <taxon>Actinomycetes</taxon>
        <taxon>Kitasatosporales</taxon>
        <taxon>Streptomycetaceae</taxon>
        <taxon>Streptomyces</taxon>
        <taxon>Streptomyces aurantiacus group</taxon>
    </lineage>
</organism>
<dbReference type="Proteomes" id="UP000037251">
    <property type="component" value="Unassembled WGS sequence"/>
</dbReference>
<gene>
    <name evidence="1" type="ORF">ADK37_23070</name>
</gene>
<sequence>MSTPNEWLREGEIVTLGRFDLTCQVIDATPTSDRDALFTEREARRNPMIYRFRDVKNGDAFCLSHSALTEEELKTRRSC</sequence>
<evidence type="ECO:0000313" key="1">
    <source>
        <dbReference type="EMBL" id="KOG33276.1"/>
    </source>
</evidence>